<evidence type="ECO:0000256" key="8">
    <source>
        <dbReference type="ARBA" id="ARBA00022840"/>
    </source>
</evidence>
<evidence type="ECO:0000256" key="10">
    <source>
        <dbReference type="ARBA" id="ARBA00022884"/>
    </source>
</evidence>
<feature type="binding site" evidence="15">
    <location>
        <position position="108"/>
    </location>
    <ligand>
        <name>Mg(2+)</name>
        <dbReference type="ChEBI" id="CHEBI:18420"/>
        <label>2</label>
        <note>catalytic</note>
    </ligand>
</feature>
<evidence type="ECO:0000256" key="1">
    <source>
        <dbReference type="ARBA" id="ARBA00001936"/>
    </source>
</evidence>
<evidence type="ECO:0000313" key="20">
    <source>
        <dbReference type="EMBL" id="CAG8543781.1"/>
    </source>
</evidence>
<organism evidence="20 21">
    <name type="scientific">Funneliformis caledonium</name>
    <dbReference type="NCBI Taxonomy" id="1117310"/>
    <lineage>
        <taxon>Eukaryota</taxon>
        <taxon>Fungi</taxon>
        <taxon>Fungi incertae sedis</taxon>
        <taxon>Mucoromycota</taxon>
        <taxon>Glomeromycotina</taxon>
        <taxon>Glomeromycetes</taxon>
        <taxon>Glomerales</taxon>
        <taxon>Glomeraceae</taxon>
        <taxon>Funneliformis</taxon>
    </lineage>
</organism>
<dbReference type="GO" id="GO:1990817">
    <property type="term" value="F:poly(A) RNA polymerase activity"/>
    <property type="evidence" value="ECO:0007669"/>
    <property type="project" value="UniProtKB-UniRule"/>
</dbReference>
<comment type="function">
    <text evidence="13">Polymerase that creates the 3'-poly(A) tail of mRNA's.</text>
</comment>
<accession>A0A9N9AWZ3</accession>
<dbReference type="InterPro" id="IPR007010">
    <property type="entry name" value="PolA_pol_RNA-bd_dom"/>
</dbReference>
<evidence type="ECO:0000256" key="11">
    <source>
        <dbReference type="ARBA" id="ARBA00023211"/>
    </source>
</evidence>
<keyword evidence="8 13" id="KW-0067">ATP-binding</keyword>
<dbReference type="Gene3D" id="1.10.1410.10">
    <property type="match status" value="1"/>
</dbReference>
<feature type="binding site" evidence="15">
    <location>
        <position position="106"/>
    </location>
    <ligand>
        <name>Mg(2+)</name>
        <dbReference type="ChEBI" id="CHEBI:18420"/>
        <label>1</label>
        <note>catalytic</note>
    </ligand>
</feature>
<dbReference type="GO" id="GO:0005524">
    <property type="term" value="F:ATP binding"/>
    <property type="evidence" value="ECO:0007669"/>
    <property type="project" value="UniProtKB-UniRule"/>
</dbReference>
<reference evidence="20" key="1">
    <citation type="submission" date="2021-06" db="EMBL/GenBank/DDBJ databases">
        <authorList>
            <person name="Kallberg Y."/>
            <person name="Tangrot J."/>
            <person name="Rosling A."/>
        </authorList>
    </citation>
    <scope>NUCLEOTIDE SEQUENCE</scope>
    <source>
        <strain evidence="20">UK204</strain>
    </source>
</reference>
<evidence type="ECO:0000313" key="21">
    <source>
        <dbReference type="Proteomes" id="UP000789570"/>
    </source>
</evidence>
<feature type="compositionally biased region" description="Polar residues" evidence="16">
    <location>
        <begin position="592"/>
        <end position="607"/>
    </location>
</feature>
<dbReference type="PANTHER" id="PTHR10682:SF10">
    <property type="entry name" value="POLYNUCLEOTIDE ADENYLYLTRANSFERASE"/>
    <property type="match status" value="1"/>
</dbReference>
<gene>
    <name evidence="20" type="ORF">FCALED_LOCUS5770</name>
</gene>
<feature type="region of interest" description="Disordered" evidence="16">
    <location>
        <begin position="538"/>
        <end position="652"/>
    </location>
</feature>
<dbReference type="GO" id="GO:0006397">
    <property type="term" value="P:mRNA processing"/>
    <property type="evidence" value="ECO:0007669"/>
    <property type="project" value="UniProtKB-KW"/>
</dbReference>
<dbReference type="GO" id="GO:0031123">
    <property type="term" value="P:RNA 3'-end processing"/>
    <property type="evidence" value="ECO:0007669"/>
    <property type="project" value="InterPro"/>
</dbReference>
<feature type="binding site" evidence="14">
    <location>
        <begin position="93"/>
        <end position="95"/>
    </location>
    <ligand>
        <name>ATP</name>
        <dbReference type="ChEBI" id="CHEBI:30616"/>
    </ligand>
</feature>
<dbReference type="Gene3D" id="3.30.70.590">
    <property type="entry name" value="Poly(A) polymerase predicted RNA binding domain"/>
    <property type="match status" value="1"/>
</dbReference>
<keyword evidence="7 13" id="KW-0547">Nucleotide-binding</keyword>
<sequence length="652" mass="73238">MSDLSSNGQLKHLGVTPPIALNYPTPREIEVTDLLVQELTAQGTFESEEESRRREVVLGKLDKLVKEFVYRTSKKRQLPEADAREAGGKIFTFGSYRLGVHNAGADIDTLCVVPRHVTREDFFIDMHDSLFSLKNEVTELTSVTDAYVPVIKMKFQDIPIDLVFAKLNVTKVPDDIELRENSLLKNLDETCIRSLNGSRVTDEILRLVPSIPAFRTSLRCIKLWAKRRAIYSNVMGFFGGVAWAMLVARICQLYPNAIAGAIVSRFFRIMYQWNWPQPVLLKPIEDGPLQVRVWNPKIYHGDRYHLMPIITPAYPSMCATHNVTQSTKKIIEEEFKRAAEIADKVMIGTGKWSDLFAKHEFFCRYRYYLQIIASSDSAERQLKWSGMVESRIRHLISKLEGVDNLCLAHPFVNGFDKVHRCATEQDANDVSHGIYNLKSTSEGNGTGSSKNGNGNENENGSDTSAGRVVYTTTFYVGLDVEPRAAGSTSAPRQLNISWPTSEFTKLVKSWDKYDDRYMGIVVKYVKSAQLPPEVIEEGGQRPTKLKRKLDEEGGQRSTKIKRKAEAIEEGGQRHPKRKTKTVTKTKSIVPTRRSSNGSSESVKSTIDNKMMTKSDIAGNVEVNGSNLESIENVKSTRSSSPPDLASSSLIQE</sequence>
<feature type="compositionally biased region" description="Basic residues" evidence="16">
    <location>
        <begin position="573"/>
        <end position="583"/>
    </location>
</feature>
<dbReference type="PANTHER" id="PTHR10682">
    <property type="entry name" value="POLY A POLYMERASE"/>
    <property type="match status" value="1"/>
</dbReference>
<evidence type="ECO:0000259" key="18">
    <source>
        <dbReference type="Pfam" id="PF04928"/>
    </source>
</evidence>
<dbReference type="CDD" id="cd05402">
    <property type="entry name" value="NT_PAP_TUTase"/>
    <property type="match status" value="1"/>
</dbReference>
<evidence type="ECO:0000256" key="16">
    <source>
        <dbReference type="SAM" id="MobiDB-lite"/>
    </source>
</evidence>
<evidence type="ECO:0000256" key="9">
    <source>
        <dbReference type="ARBA" id="ARBA00022842"/>
    </source>
</evidence>
<feature type="compositionally biased region" description="Low complexity" evidence="16">
    <location>
        <begin position="635"/>
        <end position="652"/>
    </location>
</feature>
<evidence type="ECO:0000256" key="3">
    <source>
        <dbReference type="ARBA" id="ARBA00010912"/>
    </source>
</evidence>
<evidence type="ECO:0000259" key="17">
    <source>
        <dbReference type="Pfam" id="PF04926"/>
    </source>
</evidence>
<dbReference type="EMBL" id="CAJVPQ010001292">
    <property type="protein sequence ID" value="CAG8543781.1"/>
    <property type="molecule type" value="Genomic_DNA"/>
</dbReference>
<dbReference type="EC" id="2.7.7.19" evidence="13"/>
<feature type="compositionally biased region" description="Low complexity" evidence="16">
    <location>
        <begin position="439"/>
        <end position="464"/>
    </location>
</feature>
<dbReference type="FunFam" id="3.30.460.10:FF:000002">
    <property type="entry name" value="Poly(A) polymerase alpha, putative"/>
    <property type="match status" value="1"/>
</dbReference>
<dbReference type="Pfam" id="PF20750">
    <property type="entry name" value="PAP_NTPase"/>
    <property type="match status" value="1"/>
</dbReference>
<dbReference type="Proteomes" id="UP000789570">
    <property type="component" value="Unassembled WGS sequence"/>
</dbReference>
<name>A0A9N9AWZ3_9GLOM</name>
<evidence type="ECO:0000256" key="15">
    <source>
        <dbReference type="PIRSR" id="PIRSR018425-2"/>
    </source>
</evidence>
<feature type="binding site" evidence="14">
    <location>
        <position position="231"/>
    </location>
    <ligand>
        <name>ATP</name>
        <dbReference type="ChEBI" id="CHEBI:30616"/>
    </ligand>
</feature>
<dbReference type="FunFam" id="3.30.70.590:FF:000003">
    <property type="entry name" value="Poly(A) polymerase"/>
    <property type="match status" value="1"/>
</dbReference>
<feature type="compositionally biased region" description="Polar residues" evidence="16">
    <location>
        <begin position="622"/>
        <end position="633"/>
    </location>
</feature>
<feature type="binding site" evidence="14">
    <location>
        <position position="161"/>
    </location>
    <ligand>
        <name>ATP</name>
        <dbReference type="ChEBI" id="CHEBI:30616"/>
    </ligand>
</feature>
<evidence type="ECO:0000256" key="7">
    <source>
        <dbReference type="ARBA" id="ARBA00022741"/>
    </source>
</evidence>
<evidence type="ECO:0000256" key="12">
    <source>
        <dbReference type="ARBA" id="ARBA00023242"/>
    </source>
</evidence>
<dbReference type="PIRSF" id="PIRSF018425">
    <property type="entry name" value="PolyA_polymerase"/>
    <property type="match status" value="1"/>
</dbReference>
<dbReference type="GO" id="GO:0003723">
    <property type="term" value="F:RNA binding"/>
    <property type="evidence" value="ECO:0007669"/>
    <property type="project" value="UniProtKB-UniRule"/>
</dbReference>
<comment type="cofactor">
    <cofactor evidence="15">
        <name>Mg(2+)</name>
        <dbReference type="ChEBI" id="CHEBI:18420"/>
    </cofactor>
    <text evidence="15">Binds 2 magnesium ions. Also active with manganese.</text>
</comment>
<comment type="similarity">
    <text evidence="3 13">Belongs to the poly(A) polymerase family.</text>
</comment>
<keyword evidence="11" id="KW-0464">Manganese</keyword>
<evidence type="ECO:0000256" key="2">
    <source>
        <dbReference type="ARBA" id="ARBA00004123"/>
    </source>
</evidence>
<dbReference type="SUPFAM" id="SSF81631">
    <property type="entry name" value="PAP/OAS1 substrate-binding domain"/>
    <property type="match status" value="1"/>
</dbReference>
<feature type="binding site" evidence="14">
    <location>
        <begin position="240"/>
        <end position="241"/>
    </location>
    <ligand>
        <name>ATP</name>
        <dbReference type="ChEBI" id="CHEBI:30616"/>
    </ligand>
</feature>
<dbReference type="FunFam" id="1.10.1410.10:FF:000001">
    <property type="entry name" value="Putative poly(A) polymerase gamma"/>
    <property type="match status" value="1"/>
</dbReference>
<dbReference type="SUPFAM" id="SSF55003">
    <property type="entry name" value="PAP/Archaeal CCA-adding enzyme, C-terminal domain"/>
    <property type="match status" value="1"/>
</dbReference>
<keyword evidence="21" id="KW-1185">Reference proteome</keyword>
<dbReference type="Pfam" id="PF04928">
    <property type="entry name" value="PAP_central"/>
    <property type="match status" value="1"/>
</dbReference>
<feature type="compositionally biased region" description="Basic and acidic residues" evidence="16">
    <location>
        <begin position="563"/>
        <end position="572"/>
    </location>
</feature>
<keyword evidence="6 15" id="KW-0479">Metal-binding</keyword>
<evidence type="ECO:0000256" key="6">
    <source>
        <dbReference type="ARBA" id="ARBA00022723"/>
    </source>
</evidence>
<dbReference type="InterPro" id="IPR014492">
    <property type="entry name" value="PolyA_polymerase"/>
</dbReference>
<dbReference type="InterPro" id="IPR043519">
    <property type="entry name" value="NT_sf"/>
</dbReference>
<dbReference type="InterPro" id="IPR048840">
    <property type="entry name" value="PolA_pol_NTPase"/>
</dbReference>
<feature type="binding site" evidence="15">
    <location>
        <position position="106"/>
    </location>
    <ligand>
        <name>Mg(2+)</name>
        <dbReference type="ChEBI" id="CHEBI:18420"/>
        <label>2</label>
        <note>catalytic</note>
    </ligand>
</feature>
<comment type="catalytic activity">
    <reaction evidence="13">
        <text>RNA(n) + ATP = RNA(n)-3'-adenine ribonucleotide + diphosphate</text>
        <dbReference type="Rhea" id="RHEA:11332"/>
        <dbReference type="Rhea" id="RHEA-COMP:14527"/>
        <dbReference type="Rhea" id="RHEA-COMP:17347"/>
        <dbReference type="ChEBI" id="CHEBI:30616"/>
        <dbReference type="ChEBI" id="CHEBI:33019"/>
        <dbReference type="ChEBI" id="CHEBI:140395"/>
        <dbReference type="ChEBI" id="CHEBI:173115"/>
        <dbReference type="EC" id="2.7.7.19"/>
    </reaction>
</comment>
<protein>
    <recommendedName>
        <fullName evidence="13">Poly(A) polymerase</fullName>
        <ecNumber evidence="13">2.7.7.19</ecNumber>
    </recommendedName>
</protein>
<dbReference type="SUPFAM" id="SSF81301">
    <property type="entry name" value="Nucleotidyltransferase"/>
    <property type="match status" value="1"/>
</dbReference>
<feature type="domain" description="Poly(A) polymerase RNA-binding" evidence="17">
    <location>
        <begin position="360"/>
        <end position="544"/>
    </location>
</feature>
<comment type="cofactor">
    <cofactor evidence="1">
        <name>Mn(2+)</name>
        <dbReference type="ChEBI" id="CHEBI:29035"/>
    </cofactor>
</comment>
<keyword evidence="5 13" id="KW-0808">Transferase</keyword>
<comment type="caution">
    <text evidence="20">The sequence shown here is derived from an EMBL/GenBank/DDBJ whole genome shotgun (WGS) entry which is preliminary data.</text>
</comment>
<evidence type="ECO:0000256" key="4">
    <source>
        <dbReference type="ARBA" id="ARBA00022664"/>
    </source>
</evidence>
<keyword evidence="9 15" id="KW-0460">Magnesium</keyword>
<keyword evidence="4 13" id="KW-0507">mRNA processing</keyword>
<comment type="subcellular location">
    <subcellularLocation>
        <location evidence="2 13">Nucleus</location>
    </subcellularLocation>
</comment>
<evidence type="ECO:0000256" key="5">
    <source>
        <dbReference type="ARBA" id="ARBA00022679"/>
    </source>
</evidence>
<evidence type="ECO:0000256" key="13">
    <source>
        <dbReference type="PIRNR" id="PIRNR018425"/>
    </source>
</evidence>
<dbReference type="InterPro" id="IPR007012">
    <property type="entry name" value="PolA_pol_cen_dom"/>
</dbReference>
<dbReference type="Gene3D" id="3.30.460.10">
    <property type="entry name" value="Beta Polymerase, domain 2"/>
    <property type="match status" value="1"/>
</dbReference>
<evidence type="ECO:0000259" key="19">
    <source>
        <dbReference type="Pfam" id="PF20750"/>
    </source>
</evidence>
<keyword evidence="10" id="KW-0694">RNA-binding</keyword>
<dbReference type="Pfam" id="PF04926">
    <property type="entry name" value="PAP_RNA-bind"/>
    <property type="match status" value="1"/>
</dbReference>
<dbReference type="AlphaFoldDB" id="A0A9N9AWZ3"/>
<dbReference type="InterPro" id="IPR011068">
    <property type="entry name" value="NuclTrfase_I-like_C"/>
</dbReference>
<dbReference type="GO" id="GO:0046872">
    <property type="term" value="F:metal ion binding"/>
    <property type="evidence" value="ECO:0007669"/>
    <property type="project" value="UniProtKB-KW"/>
</dbReference>
<evidence type="ECO:0000256" key="14">
    <source>
        <dbReference type="PIRSR" id="PIRSR018425-1"/>
    </source>
</evidence>
<feature type="binding site" evidence="14">
    <location>
        <begin position="106"/>
        <end position="108"/>
    </location>
    <ligand>
        <name>ATP</name>
        <dbReference type="ChEBI" id="CHEBI:30616"/>
    </ligand>
</feature>
<dbReference type="GO" id="GO:0005634">
    <property type="term" value="C:nucleus"/>
    <property type="evidence" value="ECO:0007669"/>
    <property type="project" value="UniProtKB-SubCell"/>
</dbReference>
<proteinExistence type="inferred from homology"/>
<dbReference type="OrthoDB" id="412748at2759"/>
<feature type="domain" description="Poly(A) polymerase nucleotidyltransferase" evidence="19">
    <location>
        <begin position="14"/>
        <end position="208"/>
    </location>
</feature>
<keyword evidence="12 13" id="KW-0539">Nucleus</keyword>
<feature type="binding site" evidence="15">
    <location>
        <position position="108"/>
    </location>
    <ligand>
        <name>Mg(2+)</name>
        <dbReference type="ChEBI" id="CHEBI:18420"/>
        <label>1</label>
        <note>catalytic</note>
    </ligand>
</feature>
<feature type="binding site" evidence="14">
    <location>
        <position position="222"/>
    </location>
    <ligand>
        <name>ATP</name>
        <dbReference type="ChEBI" id="CHEBI:30616"/>
    </ligand>
</feature>
<feature type="region of interest" description="Disordered" evidence="16">
    <location>
        <begin position="434"/>
        <end position="464"/>
    </location>
</feature>
<feature type="domain" description="Poly(A) polymerase central" evidence="18">
    <location>
        <begin position="214"/>
        <end position="358"/>
    </location>
</feature>
<feature type="binding site" evidence="15">
    <location>
        <position position="161"/>
    </location>
    <ligand>
        <name>Mg(2+)</name>
        <dbReference type="ChEBI" id="CHEBI:18420"/>
        <label>2</label>
        <note>catalytic</note>
    </ligand>
</feature>